<keyword evidence="2 5" id="KW-0378">Hydrolase</keyword>
<feature type="binding site" evidence="5">
    <location>
        <begin position="225"/>
        <end position="232"/>
    </location>
    <ligand>
        <name>ATP</name>
        <dbReference type="ChEBI" id="CHEBI:30616"/>
    </ligand>
</feature>
<keyword evidence="1 5" id="KW-0547">Nucleotide-binding</keyword>
<gene>
    <name evidence="7" type="ORF">ACFP1L_10220</name>
</gene>
<evidence type="ECO:0000256" key="4">
    <source>
        <dbReference type="ARBA" id="ARBA00022840"/>
    </source>
</evidence>
<evidence type="ECO:0000313" key="7">
    <source>
        <dbReference type="EMBL" id="MFC6202245.1"/>
    </source>
</evidence>
<dbReference type="PANTHER" id="PTHR11070">
    <property type="entry name" value="UVRD / RECB / PCRA DNA HELICASE FAMILY MEMBER"/>
    <property type="match status" value="1"/>
</dbReference>
<accession>A0ABW1SKV9</accession>
<organism evidence="7 8">
    <name type="scientific">Lactiplantibacillus nangangensis</name>
    <dbReference type="NCBI Taxonomy" id="2559917"/>
    <lineage>
        <taxon>Bacteria</taxon>
        <taxon>Bacillati</taxon>
        <taxon>Bacillota</taxon>
        <taxon>Bacilli</taxon>
        <taxon>Lactobacillales</taxon>
        <taxon>Lactobacillaceae</taxon>
        <taxon>Lactiplantibacillus</taxon>
    </lineage>
</organism>
<dbReference type="InterPro" id="IPR027417">
    <property type="entry name" value="P-loop_NTPase"/>
</dbReference>
<dbReference type="PROSITE" id="PS51198">
    <property type="entry name" value="UVRD_HELICASE_ATP_BIND"/>
    <property type="match status" value="1"/>
</dbReference>
<dbReference type="InterPro" id="IPR014016">
    <property type="entry name" value="UvrD-like_ATP-bd"/>
</dbReference>
<dbReference type="RefSeq" id="WP_137616451.1">
    <property type="nucleotide sequence ID" value="NZ_BJDI01000009.1"/>
</dbReference>
<name>A0ABW1SKV9_9LACO</name>
<reference evidence="8" key="1">
    <citation type="journal article" date="2019" name="Int. J. Syst. Evol. Microbiol.">
        <title>The Global Catalogue of Microorganisms (GCM) 10K type strain sequencing project: providing services to taxonomists for standard genome sequencing and annotation.</title>
        <authorList>
            <consortium name="The Broad Institute Genomics Platform"/>
            <consortium name="The Broad Institute Genome Sequencing Center for Infectious Disease"/>
            <person name="Wu L."/>
            <person name="Ma J."/>
        </authorList>
    </citation>
    <scope>NUCLEOTIDE SEQUENCE [LARGE SCALE GENOMIC DNA]</scope>
    <source>
        <strain evidence="8">CCM 8930</strain>
    </source>
</reference>
<evidence type="ECO:0000256" key="3">
    <source>
        <dbReference type="ARBA" id="ARBA00022806"/>
    </source>
</evidence>
<evidence type="ECO:0000256" key="2">
    <source>
        <dbReference type="ARBA" id="ARBA00022801"/>
    </source>
</evidence>
<dbReference type="EMBL" id="JBHSSE010000019">
    <property type="protein sequence ID" value="MFC6202245.1"/>
    <property type="molecule type" value="Genomic_DNA"/>
</dbReference>
<comment type="caution">
    <text evidence="7">The sequence shown here is derived from an EMBL/GenBank/DDBJ whole genome shotgun (WGS) entry which is preliminary data.</text>
</comment>
<dbReference type="Pfam" id="PF13245">
    <property type="entry name" value="AAA_19"/>
    <property type="match status" value="1"/>
</dbReference>
<proteinExistence type="predicted"/>
<keyword evidence="8" id="KW-1185">Reference proteome</keyword>
<evidence type="ECO:0000259" key="6">
    <source>
        <dbReference type="PROSITE" id="PS51198"/>
    </source>
</evidence>
<evidence type="ECO:0000256" key="1">
    <source>
        <dbReference type="ARBA" id="ARBA00022741"/>
    </source>
</evidence>
<dbReference type="Proteomes" id="UP001596171">
    <property type="component" value="Unassembled WGS sequence"/>
</dbReference>
<dbReference type="Gene3D" id="3.40.50.300">
    <property type="entry name" value="P-loop containing nucleotide triphosphate hydrolases"/>
    <property type="match status" value="2"/>
</dbReference>
<keyword evidence="4 5" id="KW-0067">ATP-binding</keyword>
<sequence length="606" mass="66527">MTQSAAQHLQQLYQQLSRDIPTLTKQLADLGQTARNVKRELGTDGHLDLGTYSETLDTFASIETNNRQIDTLNARAQTAATRLAHAKLLLPQAYFAKINLAYDGDDAEDFYLGKVGYVDAAGNDLVYDWRAPVAAVYYANRNGATSYQANGRTIPVTVSQRQQFVIDHDHLEQVVDAQAAIGDPLLLAVLASNRSGGLQEITATIQQEQNAIIRENDHAVVLVDGVAGSGKTSVLLQRVAYLLYQHRHDWTPADILIITPSIAFSRYIRGVLPALGEAEPLSTTYPKLVAALGRRFGLEITTLADNHLPALADLIQAPQPNVPAGLNGQAYAQTSEQANFITRMQHAWRWLQATNQTPDDVSQWLDWPSLAKSWGLPTLTPYDQLYLLVQITGHTQTTTAALFVDEAQDYDADVWLLLAAIFKKSQLTIVGDHHQRLVGVGPKIDTFFKANQTINLKLRTSYRATGAITSYFSQFAGDWSTAIQAVQPLGTPPTRLSTTDWSALQSELTVPARQSLALITPTTAEASQLAKQFSSAHLITANDHQTVQPGLNILVLTVAKGLEFDQVIITGWQSDFYTDADSGQNRRYVAASRGTKKLTLIDNDLL</sequence>
<dbReference type="SUPFAM" id="SSF52540">
    <property type="entry name" value="P-loop containing nucleoside triphosphate hydrolases"/>
    <property type="match status" value="1"/>
</dbReference>
<dbReference type="InterPro" id="IPR000212">
    <property type="entry name" value="DNA_helicase_UvrD/REP"/>
</dbReference>
<keyword evidence="3 5" id="KW-0347">Helicase</keyword>
<feature type="domain" description="UvrD-like helicase ATP-binding" evidence="6">
    <location>
        <begin position="204"/>
        <end position="503"/>
    </location>
</feature>
<evidence type="ECO:0000313" key="8">
    <source>
        <dbReference type="Proteomes" id="UP001596171"/>
    </source>
</evidence>
<protein>
    <submittedName>
        <fullName evidence="7">UvrD-helicase domain-containing protein</fullName>
    </submittedName>
</protein>
<evidence type="ECO:0000256" key="5">
    <source>
        <dbReference type="PROSITE-ProRule" id="PRU00560"/>
    </source>
</evidence>
<dbReference type="PANTHER" id="PTHR11070:SF17">
    <property type="entry name" value="DNA HELICASE IV"/>
    <property type="match status" value="1"/>
</dbReference>